<dbReference type="Gene3D" id="3.30.40.10">
    <property type="entry name" value="Zinc/RING finger domain, C3HC4 (zinc finger)"/>
    <property type="match status" value="1"/>
</dbReference>
<gene>
    <name evidence="8" type="ORF">N7460_001590</name>
</gene>
<accession>A0AAD6NBY3</accession>
<dbReference type="Pfam" id="PF02301">
    <property type="entry name" value="HORMA"/>
    <property type="match status" value="1"/>
</dbReference>
<proteinExistence type="predicted"/>
<dbReference type="AlphaFoldDB" id="A0AAD6NBY3"/>
<keyword evidence="9" id="KW-1185">Reference proteome</keyword>
<evidence type="ECO:0000256" key="4">
    <source>
        <dbReference type="ARBA" id="ARBA00023242"/>
    </source>
</evidence>
<dbReference type="Gene3D" id="3.30.900.10">
    <property type="entry name" value="HORMA domain"/>
    <property type="match status" value="1"/>
</dbReference>
<comment type="subcellular location">
    <subcellularLocation>
        <location evidence="2">Chromosome</location>
    </subcellularLocation>
    <subcellularLocation>
        <location evidence="1">Nucleus</location>
    </subcellularLocation>
</comment>
<reference evidence="8" key="1">
    <citation type="journal article" date="2023" name="IMA Fungus">
        <title>Comparative genomic study of the Penicillium genus elucidates a diverse pangenome and 15 lateral gene transfer events.</title>
        <authorList>
            <person name="Petersen C."/>
            <person name="Sorensen T."/>
            <person name="Nielsen M.R."/>
            <person name="Sondergaard T.E."/>
            <person name="Sorensen J.L."/>
            <person name="Fitzpatrick D.A."/>
            <person name="Frisvad J.C."/>
            <person name="Nielsen K.L."/>
        </authorList>
    </citation>
    <scope>NUCLEOTIDE SEQUENCE</scope>
    <source>
        <strain evidence="8">IBT 15450</strain>
    </source>
</reference>
<name>A0AAD6NBY3_PENCN</name>
<feature type="domain" description="HORMA" evidence="7">
    <location>
        <begin position="53"/>
        <end position="381"/>
    </location>
</feature>
<feature type="region of interest" description="Disordered" evidence="6">
    <location>
        <begin position="412"/>
        <end position="434"/>
    </location>
</feature>
<dbReference type="GO" id="GO:0005694">
    <property type="term" value="C:chromosome"/>
    <property type="evidence" value="ECO:0007669"/>
    <property type="project" value="UniProtKB-SubCell"/>
</dbReference>
<dbReference type="EMBL" id="JAQJZL010000002">
    <property type="protein sequence ID" value="KAJ6051056.1"/>
    <property type="molecule type" value="Genomic_DNA"/>
</dbReference>
<dbReference type="GO" id="GO:0007130">
    <property type="term" value="P:synaptonemal complex assembly"/>
    <property type="evidence" value="ECO:0007669"/>
    <property type="project" value="TreeGrafter"/>
</dbReference>
<keyword evidence="3" id="KW-0158">Chromosome</keyword>
<dbReference type="InterPro" id="IPR036570">
    <property type="entry name" value="HORMA_dom_sf"/>
</dbReference>
<evidence type="ECO:0000256" key="6">
    <source>
        <dbReference type="SAM" id="MobiDB-lite"/>
    </source>
</evidence>
<dbReference type="InterPro" id="IPR051294">
    <property type="entry name" value="HORMA_MeioticProgression"/>
</dbReference>
<organism evidence="8 9">
    <name type="scientific">Penicillium canescens</name>
    <dbReference type="NCBI Taxonomy" id="5083"/>
    <lineage>
        <taxon>Eukaryota</taxon>
        <taxon>Fungi</taxon>
        <taxon>Dikarya</taxon>
        <taxon>Ascomycota</taxon>
        <taxon>Pezizomycotina</taxon>
        <taxon>Eurotiomycetes</taxon>
        <taxon>Eurotiomycetidae</taxon>
        <taxon>Eurotiales</taxon>
        <taxon>Aspergillaceae</taxon>
        <taxon>Penicillium</taxon>
    </lineage>
</organism>
<evidence type="ECO:0000256" key="5">
    <source>
        <dbReference type="ARBA" id="ARBA00023254"/>
    </source>
</evidence>
<dbReference type="PROSITE" id="PS50815">
    <property type="entry name" value="HORMA"/>
    <property type="match status" value="1"/>
</dbReference>
<evidence type="ECO:0000259" key="7">
    <source>
        <dbReference type="PROSITE" id="PS50815"/>
    </source>
</evidence>
<dbReference type="GO" id="GO:0051598">
    <property type="term" value="P:meiotic recombination checkpoint signaling"/>
    <property type="evidence" value="ECO:0007669"/>
    <property type="project" value="TreeGrafter"/>
</dbReference>
<reference evidence="8" key="2">
    <citation type="submission" date="2023-01" db="EMBL/GenBank/DDBJ databases">
        <authorList>
            <person name="Petersen C."/>
        </authorList>
    </citation>
    <scope>NUCLEOTIDE SEQUENCE</scope>
    <source>
        <strain evidence="8">IBT 15450</strain>
    </source>
</reference>
<dbReference type="Proteomes" id="UP001219568">
    <property type="component" value="Unassembled WGS sequence"/>
</dbReference>
<dbReference type="InterPro" id="IPR003511">
    <property type="entry name" value="HORMA_dom"/>
</dbReference>
<sequence>MLTRAKAILGLAPAAPVASKPKVVNLADTADTTETTPTPKLPIEEIFRFPVVAHSFDLTRIMLHMTIATLFYMRGLLPDMVFSERNLRGASFEKGYIYSQIINGKGVGKSRSHRADYVPTRIIEKNLNDTADHFLKLLEGGIFEAIRQGNLHAVQFTIFDNPDVPENVLESYTFTFDYSGNRGPADRRHVYTKIDILDIAGDKDAWRDVIRTGMNSYEISGFARADDDTIGYPSAGDWRKVSRFCGTLDSGFHTAGVRLTHLAPRIIDLKSPIELLEERYNDNVLRVSETGIKEAQIPMMREVYFSTDESTCSESSPTDPSLVRYLPLEEDGNEDDQGPVEWTYYNITQRLRTMEKLRHNHKRGRPKILANDKPELLTTEAQAKSAQRRAHRRAIHLVESINNEEIELPDVRSSTLRNSQTPEPGQPTDRISTRRAEGQRALEEIREMQKSGLQPTVRAMTVHYIDNRAVPVDSSPIRIITGKVPRMTSLIRSMLVGIKCASCRFTQHAECYGYRHRKDNRLPKIHYCYSCLIGYDFDSELMEKLKKLIRMRRAVKTILFEGIPPSNAILAAHLGTKPVSSYTVSVNSVS</sequence>
<evidence type="ECO:0000313" key="8">
    <source>
        <dbReference type="EMBL" id="KAJ6051056.1"/>
    </source>
</evidence>
<protein>
    <recommendedName>
        <fullName evidence="7">HORMA domain-containing protein</fullName>
    </recommendedName>
</protein>
<feature type="compositionally biased region" description="Polar residues" evidence="6">
    <location>
        <begin position="412"/>
        <end position="423"/>
    </location>
</feature>
<evidence type="ECO:0000256" key="3">
    <source>
        <dbReference type="ARBA" id="ARBA00022454"/>
    </source>
</evidence>
<evidence type="ECO:0000256" key="2">
    <source>
        <dbReference type="ARBA" id="ARBA00004286"/>
    </source>
</evidence>
<evidence type="ECO:0000313" key="9">
    <source>
        <dbReference type="Proteomes" id="UP001219568"/>
    </source>
</evidence>
<dbReference type="PANTHER" id="PTHR48225:SF7">
    <property type="entry name" value="MEIOSIS-SPECIFIC PROTEIN HOP1"/>
    <property type="match status" value="1"/>
</dbReference>
<dbReference type="PANTHER" id="PTHR48225">
    <property type="entry name" value="HORMA DOMAIN-CONTAINING PROTEIN 1"/>
    <property type="match status" value="1"/>
</dbReference>
<comment type="caution">
    <text evidence="8">The sequence shown here is derived from an EMBL/GenBank/DDBJ whole genome shotgun (WGS) entry which is preliminary data.</text>
</comment>
<keyword evidence="4" id="KW-0539">Nucleus</keyword>
<dbReference type="InterPro" id="IPR013083">
    <property type="entry name" value="Znf_RING/FYVE/PHD"/>
</dbReference>
<dbReference type="GO" id="GO:0005634">
    <property type="term" value="C:nucleus"/>
    <property type="evidence" value="ECO:0007669"/>
    <property type="project" value="UniProtKB-SubCell"/>
</dbReference>
<evidence type="ECO:0000256" key="1">
    <source>
        <dbReference type="ARBA" id="ARBA00004123"/>
    </source>
</evidence>
<keyword evidence="5" id="KW-0469">Meiosis</keyword>